<gene>
    <name evidence="1" type="ORF">V4836_23805</name>
</gene>
<evidence type="ECO:0000313" key="2">
    <source>
        <dbReference type="Proteomes" id="UP001331691"/>
    </source>
</evidence>
<evidence type="ECO:0000313" key="1">
    <source>
        <dbReference type="EMBL" id="MEE9657089.1"/>
    </source>
</evidence>
<dbReference type="RefSeq" id="WP_331389265.1">
    <property type="nucleotide sequence ID" value="NZ_JAZKKV010000001.1"/>
</dbReference>
<accession>A0AB35XH03</accession>
<comment type="caution">
    <text evidence="1">The sequence shown here is derived from an EMBL/GenBank/DDBJ whole genome shotgun (WGS) entry which is preliminary data.</text>
</comment>
<dbReference type="InterPro" id="IPR003458">
    <property type="entry name" value="Phage_T4_Gp38_tail_assem"/>
</dbReference>
<dbReference type="Pfam" id="PF02413">
    <property type="entry name" value="Caudo_TAP"/>
    <property type="match status" value="1"/>
</dbReference>
<reference evidence="1 2" key="1">
    <citation type="submission" date="2023-10" db="EMBL/GenBank/DDBJ databases">
        <title>Wastewater isolates of ESBL- and carbapenemase-producing Gram-negative bacteria from New Zealand.</title>
        <authorList>
            <person name="Straub C."/>
            <person name="Weaver L."/>
            <person name="Cornelius A."/>
            <person name="Mcgill E."/>
            <person name="Dyet K."/>
            <person name="White L."/>
            <person name="Pattis I."/>
        </authorList>
    </citation>
    <scope>NUCLEOTIDE SEQUENCE [LARGE SCALE GENOMIC DNA]</scope>
    <source>
        <strain evidence="1 2">ESBL09</strain>
    </source>
</reference>
<keyword evidence="2" id="KW-1185">Reference proteome</keyword>
<dbReference type="Proteomes" id="UP001331691">
    <property type="component" value="Unassembled WGS sequence"/>
</dbReference>
<protein>
    <submittedName>
        <fullName evidence="1">Tail fiber assembly protein</fullName>
    </submittedName>
</protein>
<name>A0AB35XH03_9ENTR</name>
<dbReference type="EMBL" id="JAZKKV010000001">
    <property type="protein sequence ID" value="MEE9657089.1"/>
    <property type="molecule type" value="Genomic_DNA"/>
</dbReference>
<proteinExistence type="predicted"/>
<organism evidence="1 2">
    <name type="scientific">Kluyvera ascorbata</name>
    <dbReference type="NCBI Taxonomy" id="51288"/>
    <lineage>
        <taxon>Bacteria</taxon>
        <taxon>Pseudomonadati</taxon>
        <taxon>Pseudomonadota</taxon>
        <taxon>Gammaproteobacteria</taxon>
        <taxon>Enterobacterales</taxon>
        <taxon>Enterobacteriaceae</taxon>
        <taxon>Kluyvera</taxon>
    </lineage>
</organism>
<sequence>MTIKYSPTTNGFYFSDVDYGSSLPPDLIDISNCLYRELLEGQSAGKIITSNNNASPTLCDPVIDFVEKENRDRQELIDAALKSVSVIQLKLQTGREISDVESRKLNSILDYIDELSAVEY</sequence>
<dbReference type="AlphaFoldDB" id="A0AB35XH03"/>